<sequence length="147" mass="15823">MHYACIVTLTLEVLFPAANFTILIPPPLTAAADHFVAALNHRMAAITTPTMGLNLDSMVAAVVLSTIVPSFLRVAVRHAVILVAGLRRHLAPPSLAAIGTEETRWLQSMLMLSVENRISSTLGSVAAAARLFRRGCDYSKRGCVFQP</sequence>
<keyword evidence="2" id="KW-1185">Reference proteome</keyword>
<dbReference type="Proteomes" id="UP001157418">
    <property type="component" value="Unassembled WGS sequence"/>
</dbReference>
<gene>
    <name evidence="1" type="ORF">LVIROSA_LOCUS248</name>
</gene>
<comment type="caution">
    <text evidence="1">The sequence shown here is derived from an EMBL/GenBank/DDBJ whole genome shotgun (WGS) entry which is preliminary data.</text>
</comment>
<organism evidence="1 2">
    <name type="scientific">Lactuca virosa</name>
    <dbReference type="NCBI Taxonomy" id="75947"/>
    <lineage>
        <taxon>Eukaryota</taxon>
        <taxon>Viridiplantae</taxon>
        <taxon>Streptophyta</taxon>
        <taxon>Embryophyta</taxon>
        <taxon>Tracheophyta</taxon>
        <taxon>Spermatophyta</taxon>
        <taxon>Magnoliopsida</taxon>
        <taxon>eudicotyledons</taxon>
        <taxon>Gunneridae</taxon>
        <taxon>Pentapetalae</taxon>
        <taxon>asterids</taxon>
        <taxon>campanulids</taxon>
        <taxon>Asterales</taxon>
        <taxon>Asteraceae</taxon>
        <taxon>Cichorioideae</taxon>
        <taxon>Cichorieae</taxon>
        <taxon>Lactucinae</taxon>
        <taxon>Lactuca</taxon>
    </lineage>
</organism>
<dbReference type="EMBL" id="CAKMRJ010000001">
    <property type="protein sequence ID" value="CAH1412216.1"/>
    <property type="molecule type" value="Genomic_DNA"/>
</dbReference>
<proteinExistence type="predicted"/>
<name>A0AAU9LFK8_9ASTR</name>
<dbReference type="AlphaFoldDB" id="A0AAU9LFK8"/>
<accession>A0AAU9LFK8</accession>
<protein>
    <submittedName>
        <fullName evidence="1">Uncharacterized protein</fullName>
    </submittedName>
</protein>
<evidence type="ECO:0000313" key="1">
    <source>
        <dbReference type="EMBL" id="CAH1412216.1"/>
    </source>
</evidence>
<evidence type="ECO:0000313" key="2">
    <source>
        <dbReference type="Proteomes" id="UP001157418"/>
    </source>
</evidence>
<reference evidence="1 2" key="1">
    <citation type="submission" date="2022-01" db="EMBL/GenBank/DDBJ databases">
        <authorList>
            <person name="Xiong W."/>
            <person name="Schranz E."/>
        </authorList>
    </citation>
    <scope>NUCLEOTIDE SEQUENCE [LARGE SCALE GENOMIC DNA]</scope>
</reference>